<feature type="signal peptide" evidence="1">
    <location>
        <begin position="1"/>
        <end position="19"/>
    </location>
</feature>
<dbReference type="PROSITE" id="PS51257">
    <property type="entry name" value="PROKAR_LIPOPROTEIN"/>
    <property type="match status" value="1"/>
</dbReference>
<evidence type="ECO:0000256" key="1">
    <source>
        <dbReference type="SAM" id="SignalP"/>
    </source>
</evidence>
<feature type="chain" id="PRO_5030606893" evidence="1">
    <location>
        <begin position="20"/>
        <end position="225"/>
    </location>
</feature>
<dbReference type="AlphaFoldDB" id="A0A7W6JH40"/>
<dbReference type="RefSeq" id="WP_183205191.1">
    <property type="nucleotide sequence ID" value="NZ_BAAAER010000003.1"/>
</dbReference>
<proteinExistence type="predicted"/>
<comment type="caution">
    <text evidence="2">The sequence shown here is derived from an EMBL/GenBank/DDBJ whole genome shotgun (WGS) entry which is preliminary data.</text>
</comment>
<protein>
    <submittedName>
        <fullName evidence="2">Uncharacterized protein</fullName>
    </submittedName>
</protein>
<keyword evidence="3" id="KW-1185">Reference proteome</keyword>
<keyword evidence="1" id="KW-0732">Signal</keyword>
<dbReference type="EMBL" id="JACIDM010000003">
    <property type="protein sequence ID" value="MBB4084058.1"/>
    <property type="molecule type" value="Genomic_DNA"/>
</dbReference>
<dbReference type="Proteomes" id="UP000529946">
    <property type="component" value="Unassembled WGS sequence"/>
</dbReference>
<reference evidence="2 3" key="1">
    <citation type="submission" date="2020-08" db="EMBL/GenBank/DDBJ databases">
        <title>Genomic Encyclopedia of Type Strains, Phase IV (KMG-IV): sequencing the most valuable type-strain genomes for metagenomic binning, comparative biology and taxonomic classification.</title>
        <authorList>
            <person name="Goeker M."/>
        </authorList>
    </citation>
    <scope>NUCLEOTIDE SEQUENCE [LARGE SCALE GENOMIC DNA]</scope>
    <source>
        <strain evidence="2 3">DSM 23960</strain>
    </source>
</reference>
<evidence type="ECO:0000313" key="2">
    <source>
        <dbReference type="EMBL" id="MBB4084058.1"/>
    </source>
</evidence>
<name>A0A7W6JH40_9CAUL</name>
<organism evidence="2 3">
    <name type="scientific">Brevundimonas lenta</name>
    <dbReference type="NCBI Taxonomy" id="424796"/>
    <lineage>
        <taxon>Bacteria</taxon>
        <taxon>Pseudomonadati</taxon>
        <taxon>Pseudomonadota</taxon>
        <taxon>Alphaproteobacteria</taxon>
        <taxon>Caulobacterales</taxon>
        <taxon>Caulobacteraceae</taxon>
        <taxon>Brevundimonas</taxon>
    </lineage>
</organism>
<sequence>MRRLLIVAACLMAAACASATESRTATLSAPPAAAATVVLIKPDVDLAVLTAVGLSETRADWSELGASNLQTALQNRLGQSSQAVRVVDPDMAMEGRASQLMRLHQAVGASILVFDYGPRRLPTKTGFDWTLGDGAGALDPDADYALFTSARGTYASGGRMATMVVMAAFGMGVPLGEQQILASLVELKTGRVIWFNHAIAGPHADIRSPEGATALVSEMMKDAPL</sequence>
<evidence type="ECO:0000313" key="3">
    <source>
        <dbReference type="Proteomes" id="UP000529946"/>
    </source>
</evidence>
<gene>
    <name evidence="2" type="ORF">GGR12_002946</name>
</gene>
<accession>A0A7W6JH40</accession>